<dbReference type="EC" id="5.99.1.4" evidence="1"/>
<comment type="caution">
    <text evidence="4">The sequence shown here is derived from an EMBL/GenBank/DDBJ whole genome shotgun (WGS) entry which is preliminary data.</text>
</comment>
<comment type="similarity">
    <text evidence="1">Belongs to the GST superfamily. NadH family.</text>
</comment>
<dbReference type="EMBL" id="AEJF01000017">
    <property type="protein sequence ID" value="KLU27748.1"/>
    <property type="molecule type" value="Genomic_DNA"/>
</dbReference>
<dbReference type="RefSeq" id="WP_047845083.1">
    <property type="nucleotide sequence ID" value="NZ_AEJF01000017.1"/>
</dbReference>
<dbReference type="AlphaFoldDB" id="A0A0J1G670"/>
<dbReference type="GO" id="GO:0006749">
    <property type="term" value="P:glutathione metabolic process"/>
    <property type="evidence" value="ECO:0007669"/>
    <property type="project" value="TreeGrafter"/>
</dbReference>
<keyword evidence="5" id="KW-1185">Reference proteome</keyword>
<dbReference type="PATRIC" id="fig|908627.4.peg.616"/>
<dbReference type="InterPro" id="IPR001853">
    <property type="entry name" value="DSBA-like_thioredoxin_dom"/>
</dbReference>
<dbReference type="PIRSF" id="PIRSF006386">
    <property type="entry name" value="HCCAis_GSTk"/>
    <property type="match status" value="1"/>
</dbReference>
<name>A0A0J1G670_9BURK</name>
<evidence type="ECO:0000313" key="5">
    <source>
        <dbReference type="Proteomes" id="UP000035963"/>
    </source>
</evidence>
<dbReference type="InterPro" id="IPR036249">
    <property type="entry name" value="Thioredoxin-like_sf"/>
</dbReference>
<evidence type="ECO:0000256" key="1">
    <source>
        <dbReference type="PIRNR" id="PIRNR006386"/>
    </source>
</evidence>
<reference evidence="4 5" key="1">
    <citation type="journal article" date="2015" name="Genome Announc.">
        <title>Draft Genome Sequence of Burkholderia sp. Strain PML1(12), an Ectomycorrhizosphere-Inhabiting Bacterium with Effective Mineral-Weathering Ability.</title>
        <authorList>
            <person name="Uroz S."/>
            <person name="Oger P."/>
        </authorList>
    </citation>
    <scope>NUCLEOTIDE SEQUENCE [LARGE SCALE GENOMIC DNA]</scope>
    <source>
        <strain evidence="5">PML1(12)</strain>
    </source>
</reference>
<feature type="active site" description="Nucleophile" evidence="2">
    <location>
        <position position="20"/>
    </location>
</feature>
<dbReference type="Proteomes" id="UP000035963">
    <property type="component" value="Unassembled WGS sequence"/>
</dbReference>
<dbReference type="InterPro" id="IPR051924">
    <property type="entry name" value="GST_Kappa/NadH"/>
</dbReference>
<dbReference type="GO" id="GO:1901170">
    <property type="term" value="P:naphthalene catabolic process"/>
    <property type="evidence" value="ECO:0007669"/>
    <property type="project" value="InterPro"/>
</dbReference>
<feature type="domain" description="DSBA-like thioredoxin" evidence="3">
    <location>
        <begin position="14"/>
        <end position="188"/>
    </location>
</feature>
<dbReference type="PANTHER" id="PTHR42943:SF2">
    <property type="entry name" value="GLUTATHIONE S-TRANSFERASE KAPPA 1"/>
    <property type="match status" value="1"/>
</dbReference>
<dbReference type="GO" id="GO:0018845">
    <property type="term" value="F:2-hydroxychromene-2-carboxylate isomerase activity"/>
    <property type="evidence" value="ECO:0007669"/>
    <property type="project" value="UniProtKB-UniRule"/>
</dbReference>
<comment type="catalytic activity">
    <reaction evidence="1">
        <text>2-hydroxychromene-2-carboxylate = (3E)-4-(2-hydroxyphenyl)-2-oxobut-3-enoate</text>
        <dbReference type="Rhea" id="RHEA:27401"/>
        <dbReference type="ChEBI" id="CHEBI:59350"/>
        <dbReference type="ChEBI" id="CHEBI:59353"/>
        <dbReference type="EC" id="5.99.1.4"/>
    </reaction>
</comment>
<organism evidence="4 5">
    <name type="scientific">Caballeronia mineralivorans PML1(12)</name>
    <dbReference type="NCBI Taxonomy" id="908627"/>
    <lineage>
        <taxon>Bacteria</taxon>
        <taxon>Pseudomonadati</taxon>
        <taxon>Pseudomonadota</taxon>
        <taxon>Betaproteobacteria</taxon>
        <taxon>Burkholderiales</taxon>
        <taxon>Burkholderiaceae</taxon>
        <taxon>Caballeronia</taxon>
    </lineage>
</organism>
<dbReference type="CDD" id="cd03022">
    <property type="entry name" value="DsbA_HCCA_Iso"/>
    <property type="match status" value="1"/>
</dbReference>
<dbReference type="Pfam" id="PF01323">
    <property type="entry name" value="DSBA"/>
    <property type="match status" value="1"/>
</dbReference>
<proteinExistence type="inferred from homology"/>
<dbReference type="GO" id="GO:0004602">
    <property type="term" value="F:glutathione peroxidase activity"/>
    <property type="evidence" value="ECO:0007669"/>
    <property type="project" value="TreeGrafter"/>
</dbReference>
<evidence type="ECO:0000313" key="4">
    <source>
        <dbReference type="EMBL" id="KLU27748.1"/>
    </source>
</evidence>
<keyword evidence="1 4" id="KW-0413">Isomerase</keyword>
<dbReference type="GO" id="GO:0004364">
    <property type="term" value="F:glutathione transferase activity"/>
    <property type="evidence" value="ECO:0007669"/>
    <property type="project" value="TreeGrafter"/>
</dbReference>
<gene>
    <name evidence="4" type="ORF">EOS_02755</name>
</gene>
<evidence type="ECO:0000256" key="2">
    <source>
        <dbReference type="PIRSR" id="PIRSR006386-1"/>
    </source>
</evidence>
<sequence length="216" mass="24691">MSASPSIDPHQPYFFFDFNSPFSYLLLEQHDKWPNMPFEVLPVDYLKLLKHWGQPMPGNIPSKRVFMYRYALFRAEQLGIPFKMPPSHPFDSSKALRLAVAAGGEIGCIREIFRFIWKEGRDPSSEQGFDDLCQHVGLPDGAKMIESEDVKATLRANVERAIELGVFGVPTFVVNEQLFWGEDTLPMVLYVARSPNWLEGKEVQRISTLPRTAPEM</sequence>
<dbReference type="InterPro" id="IPR014440">
    <property type="entry name" value="HCCAis_GSTk"/>
</dbReference>
<protein>
    <recommendedName>
        <fullName evidence="1">2-hydroxychromene-2-carboxylate isomerase</fullName>
        <ecNumber evidence="1">5.99.1.4</ecNumber>
    </recommendedName>
</protein>
<dbReference type="InterPro" id="IPR044087">
    <property type="entry name" value="NahD-like"/>
</dbReference>
<dbReference type="OrthoDB" id="8560325at2"/>
<dbReference type="SUPFAM" id="SSF52833">
    <property type="entry name" value="Thioredoxin-like"/>
    <property type="match status" value="1"/>
</dbReference>
<evidence type="ECO:0000259" key="3">
    <source>
        <dbReference type="Pfam" id="PF01323"/>
    </source>
</evidence>
<accession>A0A0J1G670</accession>
<dbReference type="PANTHER" id="PTHR42943">
    <property type="entry name" value="GLUTATHIONE S-TRANSFERASE KAPPA"/>
    <property type="match status" value="1"/>
</dbReference>
<dbReference type="Gene3D" id="3.40.30.10">
    <property type="entry name" value="Glutaredoxin"/>
    <property type="match status" value="1"/>
</dbReference>